<dbReference type="Proteomes" id="UP000202962">
    <property type="component" value="Segment"/>
</dbReference>
<protein>
    <submittedName>
        <fullName evidence="1">Uncharacterized protein</fullName>
    </submittedName>
</protein>
<proteinExistence type="predicted"/>
<dbReference type="OrthoDB" id="19972at10239"/>
<accession>A0A162GVY8</accession>
<keyword evidence="2" id="KW-1185">Reference proteome</keyword>
<dbReference type="KEGG" id="vg:27429784"/>
<sequence>MDVDNYNYVSDVARRRQHDIEQVQKEILQQHKYLESQINALRTNMKTYCGTPTCNEVTRMNNNNYNNTYDLTPYRKPFNNTYNSNVYVPPAIVPAVPLYQFENHNPYNYKQFNTNYYKRPSNYIRK</sequence>
<reference evidence="1 2" key="1">
    <citation type="submission" date="2015-03" db="EMBL/GenBank/DDBJ databases">
        <title>The complete genome sequence of Mocis sp. granulovirus.</title>
        <authorList>
            <person name="Ardisson-Araujo D.M.P."/>
            <person name="Melo F.L."/>
            <person name="Sosa-Gomez D.R."/>
            <person name="Ribeiro B.M."/>
        </authorList>
    </citation>
    <scope>NUCLEOTIDE SEQUENCE [LARGE SCALE GENOMIC DNA]</scope>
    <source>
        <strain evidence="1">Southern Brazil</strain>
    </source>
</reference>
<dbReference type="GeneID" id="27429784"/>
<evidence type="ECO:0000313" key="1">
    <source>
        <dbReference type="EMBL" id="AKR17450.1"/>
    </source>
</evidence>
<evidence type="ECO:0000313" key="2">
    <source>
        <dbReference type="Proteomes" id="UP000202962"/>
    </source>
</evidence>
<name>A0A162GVY8_9BBAC</name>
<dbReference type="RefSeq" id="YP_009249935.1">
    <property type="nucleotide sequence ID" value="NC_029996.1"/>
</dbReference>
<organism evidence="1 2">
    <name type="scientific">Mocis latipes granulovirus</name>
    <dbReference type="NCBI Taxonomy" id="2072024"/>
    <lineage>
        <taxon>Viruses</taxon>
        <taxon>Viruses incertae sedis</taxon>
        <taxon>Naldaviricetes</taxon>
        <taxon>Lefavirales</taxon>
        <taxon>Baculoviridae</taxon>
        <taxon>Betabaculovirus</taxon>
        <taxon>Betabaculovirus molatipedis</taxon>
    </lineage>
</organism>
<dbReference type="EMBL" id="KR011718">
    <property type="protein sequence ID" value="AKR17450.1"/>
    <property type="molecule type" value="Genomic_DNA"/>
</dbReference>